<evidence type="ECO:0000256" key="1">
    <source>
        <dbReference type="ARBA" id="ARBA00008361"/>
    </source>
</evidence>
<sequence length="257" mass="29247">MTTYAPRSNRDLPHFPDEAEKIRAARAFDSGAEIYDTVRPGYPHEVLDLLSAYPRIADIGAGTGKLTAALAAAGHEMYALDPSPDMARVLRERVKVPVWRATAEATALDDAAVDALACAQTWHWVDQKAASAEFDRVVRPDGAVLLVWNSLDVSHPWVLRLTRIMHAGDIHKEGFIPEVSTPWTVAQTLRTTWTQYLTPEQLYLLTQTRSYWLKSDEKIRQRVTENLRWYLYERLEFQPGQLLAIPYRCDAFLLRRG</sequence>
<dbReference type="InterPro" id="IPR029063">
    <property type="entry name" value="SAM-dependent_MTases_sf"/>
</dbReference>
<evidence type="ECO:0000259" key="4">
    <source>
        <dbReference type="Pfam" id="PF08241"/>
    </source>
</evidence>
<dbReference type="Pfam" id="PF08241">
    <property type="entry name" value="Methyltransf_11"/>
    <property type="match status" value="1"/>
</dbReference>
<organism evidence="5 6">
    <name type="scientific">Corynebacterium occultum</name>
    <dbReference type="NCBI Taxonomy" id="2675219"/>
    <lineage>
        <taxon>Bacteria</taxon>
        <taxon>Bacillati</taxon>
        <taxon>Actinomycetota</taxon>
        <taxon>Actinomycetes</taxon>
        <taxon>Mycobacteriales</taxon>
        <taxon>Corynebacteriaceae</taxon>
        <taxon>Corynebacterium</taxon>
    </lineage>
</organism>
<keyword evidence="6" id="KW-1185">Reference proteome</keyword>
<accession>A0A6B8VW03</accession>
<keyword evidence="2" id="KW-0489">Methyltransferase</keyword>
<dbReference type="SUPFAM" id="SSF53335">
    <property type="entry name" value="S-adenosyl-L-methionine-dependent methyltransferases"/>
    <property type="match status" value="1"/>
</dbReference>
<dbReference type="PANTHER" id="PTHR44942">
    <property type="entry name" value="METHYLTRANSF_11 DOMAIN-CONTAINING PROTEIN"/>
    <property type="match status" value="1"/>
</dbReference>
<dbReference type="Gene3D" id="3.40.50.150">
    <property type="entry name" value="Vaccinia Virus protein VP39"/>
    <property type="match status" value="1"/>
</dbReference>
<evidence type="ECO:0000313" key="6">
    <source>
        <dbReference type="Proteomes" id="UP000424462"/>
    </source>
</evidence>
<comment type="similarity">
    <text evidence="1">Belongs to the methyltransferase superfamily.</text>
</comment>
<proteinExistence type="inferred from homology"/>
<evidence type="ECO:0000256" key="3">
    <source>
        <dbReference type="ARBA" id="ARBA00022679"/>
    </source>
</evidence>
<dbReference type="AlphaFoldDB" id="A0A6B8VW03"/>
<dbReference type="GO" id="GO:0008757">
    <property type="term" value="F:S-adenosylmethionine-dependent methyltransferase activity"/>
    <property type="evidence" value="ECO:0007669"/>
    <property type="project" value="InterPro"/>
</dbReference>
<name>A0A6B8VW03_9CORY</name>
<evidence type="ECO:0000313" key="5">
    <source>
        <dbReference type="EMBL" id="QGU07309.1"/>
    </source>
</evidence>
<dbReference type="GO" id="GO:0032259">
    <property type="term" value="P:methylation"/>
    <property type="evidence" value="ECO:0007669"/>
    <property type="project" value="UniProtKB-KW"/>
</dbReference>
<dbReference type="InterPro" id="IPR051052">
    <property type="entry name" value="Diverse_substrate_MTase"/>
</dbReference>
<evidence type="ECO:0000256" key="2">
    <source>
        <dbReference type="ARBA" id="ARBA00022603"/>
    </source>
</evidence>
<dbReference type="PANTHER" id="PTHR44942:SF4">
    <property type="entry name" value="METHYLTRANSFERASE TYPE 11 DOMAIN-CONTAINING PROTEIN"/>
    <property type="match status" value="1"/>
</dbReference>
<dbReference type="CDD" id="cd02440">
    <property type="entry name" value="AdoMet_MTases"/>
    <property type="match status" value="1"/>
</dbReference>
<reference evidence="5 6" key="1">
    <citation type="submission" date="2019-11" db="EMBL/GenBank/DDBJ databases">
        <title>Complete genome sequence of Corynebacterium kalinowskii 1959, a novel Corynebacterium species isolated from soil of a small paddock in Vilsendorf, Germany.</title>
        <authorList>
            <person name="Schaffert L."/>
            <person name="Ruwe M."/>
            <person name="Milse J."/>
            <person name="Hanuschka K."/>
            <person name="Ortseifen V."/>
            <person name="Droste J."/>
            <person name="Brandt D."/>
            <person name="Schlueter L."/>
            <person name="Kutter Y."/>
            <person name="Vinke S."/>
            <person name="Viehoefer P."/>
            <person name="Jacob L."/>
            <person name="Luebke N.-C."/>
            <person name="Schulte-Berndt E."/>
            <person name="Hain C."/>
            <person name="Linder M."/>
            <person name="Schmidt P."/>
            <person name="Wollenschlaeger L."/>
            <person name="Luttermann T."/>
            <person name="Thieme E."/>
            <person name="Hassa J."/>
            <person name="Haak M."/>
            <person name="Wittchen M."/>
            <person name="Mentz A."/>
            <person name="Persicke M."/>
            <person name="Busche T."/>
            <person name="Ruckert C."/>
        </authorList>
    </citation>
    <scope>NUCLEOTIDE SEQUENCE [LARGE SCALE GENOMIC DNA]</scope>
    <source>
        <strain evidence="5 6">2039</strain>
    </source>
</reference>
<gene>
    <name evidence="5" type="ORF">COCCU_06870</name>
</gene>
<dbReference type="EMBL" id="CP046455">
    <property type="protein sequence ID" value="QGU07309.1"/>
    <property type="molecule type" value="Genomic_DNA"/>
</dbReference>
<protein>
    <recommendedName>
        <fullName evidence="4">Methyltransferase type 11 domain-containing protein</fullName>
    </recommendedName>
</protein>
<feature type="domain" description="Methyltransferase type 11" evidence="4">
    <location>
        <begin position="58"/>
        <end position="145"/>
    </location>
</feature>
<keyword evidence="3" id="KW-0808">Transferase</keyword>
<dbReference type="InterPro" id="IPR013216">
    <property type="entry name" value="Methyltransf_11"/>
</dbReference>
<dbReference type="Proteomes" id="UP000424462">
    <property type="component" value="Chromosome"/>
</dbReference>
<dbReference type="KEGG" id="cok:COCCU_06870"/>
<dbReference type="RefSeq" id="WP_156230817.1">
    <property type="nucleotide sequence ID" value="NZ_CP046455.1"/>
</dbReference>